<gene>
    <name evidence="2" type="ORF">GGR30_004306</name>
</gene>
<evidence type="ECO:0000313" key="3">
    <source>
        <dbReference type="Proteomes" id="UP000530571"/>
    </source>
</evidence>
<reference evidence="2 3" key="1">
    <citation type="submission" date="2020-08" db="EMBL/GenBank/DDBJ databases">
        <title>Genomic Encyclopedia of Type Strains, Phase IV (KMG-IV): sequencing the most valuable type-strain genomes for metagenomic binning, comparative biology and taxonomic classification.</title>
        <authorList>
            <person name="Goeker M."/>
        </authorList>
    </citation>
    <scope>NUCLEOTIDE SEQUENCE [LARGE SCALE GENOMIC DNA]</scope>
    <source>
        <strain evidence="2 3">DSM 28101</strain>
    </source>
</reference>
<evidence type="ECO:0000313" key="2">
    <source>
        <dbReference type="EMBL" id="MBB4124348.1"/>
    </source>
</evidence>
<feature type="transmembrane region" description="Helical" evidence="1">
    <location>
        <begin position="12"/>
        <end position="29"/>
    </location>
</feature>
<comment type="caution">
    <text evidence="2">The sequence shown here is derived from an EMBL/GenBank/DDBJ whole genome shotgun (WGS) entry which is preliminary data.</text>
</comment>
<keyword evidence="1" id="KW-0812">Transmembrane</keyword>
<name>A0A7W6KN43_9HYPH</name>
<keyword evidence="1" id="KW-1133">Transmembrane helix</keyword>
<keyword evidence="1" id="KW-0472">Membrane</keyword>
<keyword evidence="3" id="KW-1185">Reference proteome</keyword>
<proteinExistence type="predicted"/>
<accession>A0A7W6KN43</accession>
<feature type="transmembrane region" description="Helical" evidence="1">
    <location>
        <begin position="35"/>
        <end position="61"/>
    </location>
</feature>
<evidence type="ECO:0000256" key="1">
    <source>
        <dbReference type="SAM" id="Phobius"/>
    </source>
</evidence>
<sequence>MNRFIRSAHRWIALAFTLAVIANIVGMIMGLKIAWIGFLALVPLIPLLISGLYLFALPYIARMR</sequence>
<dbReference type="EMBL" id="JACIDZ010000021">
    <property type="protein sequence ID" value="MBB4124348.1"/>
    <property type="molecule type" value="Genomic_DNA"/>
</dbReference>
<organism evidence="2 3">
    <name type="scientific">Martelella radicis</name>
    <dbReference type="NCBI Taxonomy" id="1397476"/>
    <lineage>
        <taxon>Bacteria</taxon>
        <taxon>Pseudomonadati</taxon>
        <taxon>Pseudomonadota</taxon>
        <taxon>Alphaproteobacteria</taxon>
        <taxon>Hyphomicrobiales</taxon>
        <taxon>Aurantimonadaceae</taxon>
        <taxon>Martelella</taxon>
    </lineage>
</organism>
<dbReference type="RefSeq" id="WP_183490946.1">
    <property type="nucleotide sequence ID" value="NZ_JACIDZ010000021.1"/>
</dbReference>
<protein>
    <submittedName>
        <fullName evidence="2">Uncharacterized protein</fullName>
    </submittedName>
</protein>
<dbReference type="Proteomes" id="UP000530571">
    <property type="component" value="Unassembled WGS sequence"/>
</dbReference>
<dbReference type="AlphaFoldDB" id="A0A7W6KN43"/>